<dbReference type="AlphaFoldDB" id="A0A5B7FJC2"/>
<accession>A0A5B7FJC2</accession>
<sequence>MPGGSSDRWWWRRLWWGDNIILGCRRVPQVRRLNPAVTASDITRLRGCVGTAGSENSDRPHVPKDCFSRKRRTLVTSSCTFSTLVSMTSVRPSHCCLTATSSSLNSSVKSCHLLGHAYPEPLNTGKPVALPTYLLEEQVAGPLRLVTF</sequence>
<dbReference type="Proteomes" id="UP000324222">
    <property type="component" value="Unassembled WGS sequence"/>
</dbReference>
<dbReference type="EMBL" id="VSRR010006331">
    <property type="protein sequence ID" value="MPC44534.1"/>
    <property type="molecule type" value="Genomic_DNA"/>
</dbReference>
<comment type="caution">
    <text evidence="1">The sequence shown here is derived from an EMBL/GenBank/DDBJ whole genome shotgun (WGS) entry which is preliminary data.</text>
</comment>
<protein>
    <submittedName>
        <fullName evidence="1">Uncharacterized protein</fullName>
    </submittedName>
</protein>
<keyword evidence="2" id="KW-1185">Reference proteome</keyword>
<gene>
    <name evidence="1" type="ORF">E2C01_038207</name>
</gene>
<name>A0A5B7FJC2_PORTR</name>
<evidence type="ECO:0000313" key="1">
    <source>
        <dbReference type="EMBL" id="MPC44534.1"/>
    </source>
</evidence>
<proteinExistence type="predicted"/>
<reference evidence="1 2" key="1">
    <citation type="submission" date="2019-05" db="EMBL/GenBank/DDBJ databases">
        <title>Another draft genome of Portunus trituberculatus and its Hox gene families provides insights of decapod evolution.</title>
        <authorList>
            <person name="Jeong J.-H."/>
            <person name="Song I."/>
            <person name="Kim S."/>
            <person name="Choi T."/>
            <person name="Kim D."/>
            <person name="Ryu S."/>
            <person name="Kim W."/>
        </authorList>
    </citation>
    <scope>NUCLEOTIDE SEQUENCE [LARGE SCALE GENOMIC DNA]</scope>
    <source>
        <tissue evidence="1">Muscle</tissue>
    </source>
</reference>
<organism evidence="1 2">
    <name type="scientific">Portunus trituberculatus</name>
    <name type="common">Swimming crab</name>
    <name type="synonym">Neptunus trituberculatus</name>
    <dbReference type="NCBI Taxonomy" id="210409"/>
    <lineage>
        <taxon>Eukaryota</taxon>
        <taxon>Metazoa</taxon>
        <taxon>Ecdysozoa</taxon>
        <taxon>Arthropoda</taxon>
        <taxon>Crustacea</taxon>
        <taxon>Multicrustacea</taxon>
        <taxon>Malacostraca</taxon>
        <taxon>Eumalacostraca</taxon>
        <taxon>Eucarida</taxon>
        <taxon>Decapoda</taxon>
        <taxon>Pleocyemata</taxon>
        <taxon>Brachyura</taxon>
        <taxon>Eubrachyura</taxon>
        <taxon>Portunoidea</taxon>
        <taxon>Portunidae</taxon>
        <taxon>Portuninae</taxon>
        <taxon>Portunus</taxon>
    </lineage>
</organism>
<evidence type="ECO:0000313" key="2">
    <source>
        <dbReference type="Proteomes" id="UP000324222"/>
    </source>
</evidence>